<accession>A0A6L2LM89</accession>
<organism evidence="1">
    <name type="scientific">Tanacetum cinerariifolium</name>
    <name type="common">Dalmatian daisy</name>
    <name type="synonym">Chrysanthemum cinerariifolium</name>
    <dbReference type="NCBI Taxonomy" id="118510"/>
    <lineage>
        <taxon>Eukaryota</taxon>
        <taxon>Viridiplantae</taxon>
        <taxon>Streptophyta</taxon>
        <taxon>Embryophyta</taxon>
        <taxon>Tracheophyta</taxon>
        <taxon>Spermatophyta</taxon>
        <taxon>Magnoliopsida</taxon>
        <taxon>eudicotyledons</taxon>
        <taxon>Gunneridae</taxon>
        <taxon>Pentapetalae</taxon>
        <taxon>asterids</taxon>
        <taxon>campanulids</taxon>
        <taxon>Asterales</taxon>
        <taxon>Asteraceae</taxon>
        <taxon>Asteroideae</taxon>
        <taxon>Anthemideae</taxon>
        <taxon>Anthemidinae</taxon>
        <taxon>Tanacetum</taxon>
    </lineage>
</organism>
<gene>
    <name evidence="1" type="ORF">Tci_034756</name>
</gene>
<dbReference type="AlphaFoldDB" id="A0A6L2LM89"/>
<evidence type="ECO:0000313" key="1">
    <source>
        <dbReference type="EMBL" id="GEU62778.1"/>
    </source>
</evidence>
<reference evidence="1" key="1">
    <citation type="journal article" date="2019" name="Sci. Rep.">
        <title>Draft genome of Tanacetum cinerariifolium, the natural source of mosquito coil.</title>
        <authorList>
            <person name="Yamashiro T."/>
            <person name="Shiraishi A."/>
            <person name="Satake H."/>
            <person name="Nakayama K."/>
        </authorList>
    </citation>
    <scope>NUCLEOTIDE SEQUENCE</scope>
</reference>
<proteinExistence type="predicted"/>
<protein>
    <submittedName>
        <fullName evidence="1">Uncharacterized protein</fullName>
    </submittedName>
</protein>
<name>A0A6L2LM89_TANCI</name>
<sequence>MVPYEAFKCRCGNKAVVLRESYKPESRGKLCYACPRSKPREDFLDVDFFMERETSSSTGRFSWRFIDYYLFSRTSNTSNIFFTTFNTSKPSPRNIKKCRMLKLKHFLGKIKVLEATLEMYMHLKQHTHNLEISHLTGVFRHISGSKGSNLTIPSKNRETTNASEFKEHFTCSQGLQTLPGFVLGGGGICGSLMLSMAFEVLLIVPDLHLDIPLGSMVGGEDVEVPIHEDISSRAEKEHQSELHSRLANFIIPQMYDRWYWSLEATRDFLVKSVHNLVEDSLLYVDDMPMRCVAVILIKYLDYQMPQMKSYEQKKCQKLPPSRRSLLRDVVAFVEIQELDGIWQ</sequence>
<dbReference type="EMBL" id="BKCJ010004732">
    <property type="protein sequence ID" value="GEU62778.1"/>
    <property type="molecule type" value="Genomic_DNA"/>
</dbReference>
<comment type="caution">
    <text evidence="1">The sequence shown here is derived from an EMBL/GenBank/DDBJ whole genome shotgun (WGS) entry which is preliminary data.</text>
</comment>